<gene>
    <name evidence="6" type="ORF">H0A72_21420</name>
</gene>
<dbReference type="SUPFAM" id="SSF52540">
    <property type="entry name" value="P-loop containing nucleoside triphosphate hydrolases"/>
    <property type="match status" value="1"/>
</dbReference>
<protein>
    <submittedName>
        <fullName evidence="6">YifB family Mg chelatase-like AAA ATPase</fullName>
    </submittedName>
</protein>
<dbReference type="EMBL" id="JACCEM010000018">
    <property type="protein sequence ID" value="NYT51875.1"/>
    <property type="molecule type" value="Genomic_DNA"/>
</dbReference>
<dbReference type="Proteomes" id="UP000559809">
    <property type="component" value="Unassembled WGS sequence"/>
</dbReference>
<dbReference type="Gene3D" id="3.30.230.10">
    <property type="match status" value="1"/>
</dbReference>
<feature type="region of interest" description="Disordered" evidence="4">
    <location>
        <begin position="261"/>
        <end position="286"/>
    </location>
</feature>
<dbReference type="InterPro" id="IPR025158">
    <property type="entry name" value="Mg_chelat-rel_C"/>
</dbReference>
<dbReference type="InterPro" id="IPR045006">
    <property type="entry name" value="CHLI-like"/>
</dbReference>
<feature type="domain" description="AAA+ ATPase" evidence="5">
    <location>
        <begin position="216"/>
        <end position="396"/>
    </location>
</feature>
<organism evidence="6 7">
    <name type="scientific">Parapusillimonas granuli</name>
    <dbReference type="NCBI Taxonomy" id="380911"/>
    <lineage>
        <taxon>Bacteria</taxon>
        <taxon>Pseudomonadati</taxon>
        <taxon>Pseudomonadota</taxon>
        <taxon>Betaproteobacteria</taxon>
        <taxon>Burkholderiales</taxon>
        <taxon>Alcaligenaceae</taxon>
        <taxon>Parapusillimonas</taxon>
    </lineage>
</organism>
<reference evidence="6 7" key="1">
    <citation type="submission" date="2020-07" db="EMBL/GenBank/DDBJ databases">
        <title>Taxonomic revisions and descriptions of new bacterial species based on genomic comparisons in the high-G+C-content subgroup of the family Alcaligenaceae.</title>
        <authorList>
            <person name="Szabo A."/>
            <person name="Felfoldi T."/>
        </authorList>
    </citation>
    <scope>NUCLEOTIDE SEQUENCE [LARGE SCALE GENOMIC DNA]</scope>
    <source>
        <strain evidence="6 7">LMG 24012</strain>
    </source>
</reference>
<evidence type="ECO:0000256" key="2">
    <source>
        <dbReference type="ARBA" id="ARBA00022741"/>
    </source>
</evidence>
<dbReference type="PRINTS" id="PR01657">
    <property type="entry name" value="MCMFAMILY"/>
</dbReference>
<dbReference type="AlphaFoldDB" id="A0A853G0J7"/>
<dbReference type="GO" id="GO:0005524">
    <property type="term" value="F:ATP binding"/>
    <property type="evidence" value="ECO:0007669"/>
    <property type="project" value="UniProtKB-KW"/>
</dbReference>
<sequence length="502" mass="53492">MSIAILASRALYGMQAPPVRVEVHVGPGLPAFHLVGLPSAGVRESRERVRSAIINSGYEFPPGRITANLAPADLPKESGRFDLPIALGVLLASGQVPMPGGSPDLRAHVFAGELSLTGAIVPVNAPLAIALEVARDSPEAVLVLPQGCAQMAARVPGLRVLGVSTLAELGAYFSGGGGLEAARPAPWPDEPEAELCLSELRGQAQARRALEVAAAGGHSLLLCGPPGTGKSMLAYRLPGLLPRLAIEHALEASALASLGGERKPLSNHPPFRAPHHSASAPALVGGGAHPRPGEISLAHRGVLFLDELPEFQRRVLETLREPLETGRVAIARAARTLVFPADFHLVAAMNPCPCGWLGHPRKHCGCTPDQLSSYRSRLSGPLLDRIDLQISLPAATGDWMDEPPGEASSGVRRRVHRCRERQHARQGCVNAKLGVAQLQAHCRPDPAAERLLREGMQRWVWSARVVHRVLRVARTLADLAEQDEILAVHVAEAAQYRQPWAD</sequence>
<dbReference type="NCBIfam" id="TIGR00368">
    <property type="entry name" value="YifB family Mg chelatase-like AAA ATPase"/>
    <property type="match status" value="1"/>
</dbReference>
<keyword evidence="3" id="KW-0067">ATP-binding</keyword>
<evidence type="ECO:0000256" key="3">
    <source>
        <dbReference type="ARBA" id="ARBA00022840"/>
    </source>
</evidence>
<dbReference type="PANTHER" id="PTHR32039">
    <property type="entry name" value="MAGNESIUM-CHELATASE SUBUNIT CHLI"/>
    <property type="match status" value="1"/>
</dbReference>
<dbReference type="InterPro" id="IPR004482">
    <property type="entry name" value="Mg_chelat-rel"/>
</dbReference>
<dbReference type="GO" id="GO:0003677">
    <property type="term" value="F:DNA binding"/>
    <property type="evidence" value="ECO:0007669"/>
    <property type="project" value="InterPro"/>
</dbReference>
<evidence type="ECO:0000313" key="6">
    <source>
        <dbReference type="EMBL" id="NYT51875.1"/>
    </source>
</evidence>
<dbReference type="Pfam" id="PF13335">
    <property type="entry name" value="Mg_chelatase_C"/>
    <property type="match status" value="1"/>
</dbReference>
<dbReference type="InterPro" id="IPR027417">
    <property type="entry name" value="P-loop_NTPase"/>
</dbReference>
<dbReference type="InterPro" id="IPR003593">
    <property type="entry name" value="AAA+_ATPase"/>
</dbReference>
<dbReference type="Pfam" id="PF01078">
    <property type="entry name" value="Mg_chelatase"/>
    <property type="match status" value="1"/>
</dbReference>
<dbReference type="InterPro" id="IPR014721">
    <property type="entry name" value="Ribsml_uS5_D2-typ_fold_subgr"/>
</dbReference>
<dbReference type="PANTHER" id="PTHR32039:SF7">
    <property type="entry name" value="COMPETENCE PROTEIN COMM"/>
    <property type="match status" value="1"/>
</dbReference>
<comment type="similarity">
    <text evidence="1">Belongs to the Mg-chelatase subunits D/I family. ComM subfamily.</text>
</comment>
<dbReference type="SMART" id="SM00382">
    <property type="entry name" value="AAA"/>
    <property type="match status" value="1"/>
</dbReference>
<keyword evidence="2" id="KW-0547">Nucleotide-binding</keyword>
<accession>A0A853G0J7</accession>
<evidence type="ECO:0000256" key="4">
    <source>
        <dbReference type="SAM" id="MobiDB-lite"/>
    </source>
</evidence>
<evidence type="ECO:0000313" key="7">
    <source>
        <dbReference type="Proteomes" id="UP000559809"/>
    </source>
</evidence>
<keyword evidence="7" id="KW-1185">Reference proteome</keyword>
<proteinExistence type="inferred from homology"/>
<dbReference type="InterPro" id="IPR001208">
    <property type="entry name" value="MCM_dom"/>
</dbReference>
<dbReference type="RefSeq" id="WP_180158567.1">
    <property type="nucleotide sequence ID" value="NZ_JACCEM010000018.1"/>
</dbReference>
<dbReference type="SUPFAM" id="SSF54211">
    <property type="entry name" value="Ribosomal protein S5 domain 2-like"/>
    <property type="match status" value="1"/>
</dbReference>
<dbReference type="InterPro" id="IPR000523">
    <property type="entry name" value="Mg_chelatse_chII-like_cat_dom"/>
</dbReference>
<comment type="caution">
    <text evidence="6">The sequence shown here is derived from an EMBL/GenBank/DDBJ whole genome shotgun (WGS) entry which is preliminary data.</text>
</comment>
<dbReference type="CDD" id="cd00009">
    <property type="entry name" value="AAA"/>
    <property type="match status" value="1"/>
</dbReference>
<dbReference type="Gene3D" id="3.40.50.300">
    <property type="entry name" value="P-loop containing nucleotide triphosphate hydrolases"/>
    <property type="match status" value="1"/>
</dbReference>
<evidence type="ECO:0000256" key="1">
    <source>
        <dbReference type="ARBA" id="ARBA00006354"/>
    </source>
</evidence>
<name>A0A853G0J7_9BURK</name>
<dbReference type="InterPro" id="IPR020568">
    <property type="entry name" value="Ribosomal_Su5_D2-typ_SF"/>
</dbReference>
<dbReference type="Pfam" id="PF13541">
    <property type="entry name" value="ChlI"/>
    <property type="match status" value="1"/>
</dbReference>
<evidence type="ECO:0000259" key="5">
    <source>
        <dbReference type="SMART" id="SM00382"/>
    </source>
</evidence>